<proteinExistence type="predicted"/>
<evidence type="ECO:0000313" key="1">
    <source>
        <dbReference type="EMBL" id="SVB90542.1"/>
    </source>
</evidence>
<dbReference type="Gene3D" id="2.60.120.10">
    <property type="entry name" value="Jelly Rolls"/>
    <property type="match status" value="1"/>
</dbReference>
<name>A0A382HTW6_9ZZZZ</name>
<dbReference type="EMBL" id="UINC01063183">
    <property type="protein sequence ID" value="SVB90542.1"/>
    <property type="molecule type" value="Genomic_DNA"/>
</dbReference>
<dbReference type="InterPro" id="IPR014710">
    <property type="entry name" value="RmlC-like_jellyroll"/>
</dbReference>
<evidence type="ECO:0008006" key="2">
    <source>
        <dbReference type="Google" id="ProtNLM"/>
    </source>
</evidence>
<sequence>MPNVEHAWISILDIDEKAKIVDIILKFSANEKIVLHKHRSVFNTFVIKGEHRIYNSDGELTESRSVGTYTNGSPDIDPHREGGGDEDVIILFSLRPYSDGLIYEILDENHEVDIAVGFNDFKDMKELFESEK</sequence>
<accession>A0A382HTW6</accession>
<protein>
    <recommendedName>
        <fullName evidence="2">ChrR-like cupin domain-containing protein</fullName>
    </recommendedName>
</protein>
<gene>
    <name evidence="1" type="ORF">METZ01_LOCUS243396</name>
</gene>
<dbReference type="AlphaFoldDB" id="A0A382HTW6"/>
<reference evidence="1" key="1">
    <citation type="submission" date="2018-05" db="EMBL/GenBank/DDBJ databases">
        <authorList>
            <person name="Lanie J.A."/>
            <person name="Ng W.-L."/>
            <person name="Kazmierczak K.M."/>
            <person name="Andrzejewski T.M."/>
            <person name="Davidsen T.M."/>
            <person name="Wayne K.J."/>
            <person name="Tettelin H."/>
            <person name="Glass J.I."/>
            <person name="Rusch D."/>
            <person name="Podicherti R."/>
            <person name="Tsui H.-C.T."/>
            <person name="Winkler M.E."/>
        </authorList>
    </citation>
    <scope>NUCLEOTIDE SEQUENCE</scope>
</reference>
<organism evidence="1">
    <name type="scientific">marine metagenome</name>
    <dbReference type="NCBI Taxonomy" id="408172"/>
    <lineage>
        <taxon>unclassified sequences</taxon>
        <taxon>metagenomes</taxon>
        <taxon>ecological metagenomes</taxon>
    </lineage>
</organism>